<dbReference type="EMBL" id="BK014662">
    <property type="protein sequence ID" value="DAD66532.1"/>
    <property type="molecule type" value="Genomic_DNA"/>
</dbReference>
<feature type="region of interest" description="Disordered" evidence="1">
    <location>
        <begin position="343"/>
        <end position="363"/>
    </location>
</feature>
<reference evidence="2" key="1">
    <citation type="journal article" date="2021" name="Proc. Natl. Acad. Sci. U.S.A.">
        <title>A Catalog of Tens of Thousands of Viruses from Human Metagenomes Reveals Hidden Associations with Chronic Diseases.</title>
        <authorList>
            <person name="Tisza M.J."/>
            <person name="Buck C.B."/>
        </authorList>
    </citation>
    <scope>NUCLEOTIDE SEQUENCE</scope>
    <source>
        <strain evidence="2">CtPuP5</strain>
    </source>
</reference>
<evidence type="ECO:0000313" key="2">
    <source>
        <dbReference type="EMBL" id="DAD66532.1"/>
    </source>
</evidence>
<accession>A0A8S5L9B2</accession>
<sequence>MTAYERFQRDQTFRYRIIGMLAKQGYIFHGTNEKFDAFDSSKIQGGSRGREGYGAYFTNEAYKAEEYGNEFIILSTKGMNIVNSENTFSQLNIMSPDDIRVKIEQLNYQLDNVRNRRDYDAINNEIEQYKNYLDDKLLSGINYDDYQILSKYDFKPLSNDSTIYNALSFAYNKLSSTGMKSVSQILLNMGIDGYIIGNVYVIINFNKLNNNIVKDKESLINSMVNENKMKKVVSLKRRDVNEMVETIISKILKENYNECGMAEADNPDTSSEERRDNNSHYAVDKNGKILMGWDHGDKEPDQLKKYPENYFWKDVKDLGVDPYSVKIHTKGWLEKHGLDPNDENNWDRTHTSNKGSVDFNEGDEKEDLLKKADNAHSWNKFDRMATNNQNKNVGKNKYYPNSYDHENLNVKNGKGGAAMVSMLDNPSVSKYGKALRSTPAETDKALNNEGCNEELHDVVHKEGDDWKIRGHKGKGDNEADGDWKANYKSKASAEAALRGYFAQKESKNKKGEKVNEATFDMTDNGDETSAILKKISQMCDFGQDMIEKQNVTSAAGVFIEIKELVHKLYLSNKDNAIYSY</sequence>
<proteinExistence type="predicted"/>
<protein>
    <submittedName>
        <fullName evidence="2">ADP-ribosyltransferase</fullName>
    </submittedName>
</protein>
<evidence type="ECO:0000256" key="1">
    <source>
        <dbReference type="SAM" id="MobiDB-lite"/>
    </source>
</evidence>
<name>A0A8S5L9B2_9CAUD</name>
<organism evidence="2">
    <name type="scientific">Myoviridae sp. ctPuP5</name>
    <dbReference type="NCBI Taxonomy" id="2823543"/>
    <lineage>
        <taxon>Viruses</taxon>
        <taxon>Duplodnaviria</taxon>
        <taxon>Heunggongvirae</taxon>
        <taxon>Uroviricota</taxon>
        <taxon>Caudoviricetes</taxon>
    </lineage>
</organism>